<evidence type="ECO:0000256" key="1">
    <source>
        <dbReference type="HAMAP-Rule" id="MF_00226"/>
    </source>
</evidence>
<dbReference type="NCBIfam" id="NF001813">
    <property type="entry name" value="PRK00549.1"/>
    <property type="match status" value="1"/>
</dbReference>
<evidence type="ECO:0000313" key="3">
    <source>
        <dbReference type="EMBL" id="QBA63605.1"/>
    </source>
</evidence>
<dbReference type="PANTHER" id="PTHR13939:SF0">
    <property type="entry name" value="NMN AMIDOHYDROLASE-LIKE PROTEIN YFAY"/>
    <property type="match status" value="1"/>
</dbReference>
<dbReference type="SUPFAM" id="SSF142433">
    <property type="entry name" value="CinA-like"/>
    <property type="match status" value="1"/>
</dbReference>
<dbReference type="Gene3D" id="3.40.980.10">
    <property type="entry name" value="MoaB/Mog-like domain"/>
    <property type="match status" value="1"/>
</dbReference>
<evidence type="ECO:0000259" key="2">
    <source>
        <dbReference type="SMART" id="SM00852"/>
    </source>
</evidence>
<dbReference type="Proteomes" id="UP000290889">
    <property type="component" value="Chromosome"/>
</dbReference>
<dbReference type="Gene3D" id="3.30.70.2860">
    <property type="match status" value="1"/>
</dbReference>
<dbReference type="InterPro" id="IPR001453">
    <property type="entry name" value="MoaB/Mog_dom"/>
</dbReference>
<dbReference type="EMBL" id="CP035544">
    <property type="protein sequence ID" value="QBA63605.1"/>
    <property type="molecule type" value="Genomic_DNA"/>
</dbReference>
<name>A0A411E7D2_9FLAO</name>
<evidence type="ECO:0000313" key="4">
    <source>
        <dbReference type="Proteomes" id="UP000290889"/>
    </source>
</evidence>
<dbReference type="NCBIfam" id="TIGR00200">
    <property type="entry name" value="cinA_nterm"/>
    <property type="match status" value="1"/>
</dbReference>
<dbReference type="SMART" id="SM00852">
    <property type="entry name" value="MoCF_biosynth"/>
    <property type="match status" value="1"/>
</dbReference>
<feature type="domain" description="MoaB/Mog" evidence="2">
    <location>
        <begin position="4"/>
        <end position="172"/>
    </location>
</feature>
<dbReference type="AlphaFoldDB" id="A0A411E7D2"/>
<keyword evidence="4" id="KW-1185">Reference proteome</keyword>
<dbReference type="Pfam" id="PF02464">
    <property type="entry name" value="CinA"/>
    <property type="match status" value="1"/>
</dbReference>
<sequence length="415" mass="45462">MLAEIITIGDEILIGQIIDTNSAYLATELNKIGISVFQITSIQDEKEHILTALEEASGRAQLIFLTGGLGPTKDDITKLTLCEYFNDSMVLHEEVLKHIEYLFKTYISTPISEVNRKQAYLPSKAEPLHNKYGTAPGMWIEENGKVFVSLPGVPYEMKELLSKQVLPRITEKFRTPFILHKTIMTYGLGESAIAERIAEIEDTLPSYIKLAYLPNLGKVRLRLTAKGPDKAELERGMQEVSGKIYKTIGDLITGEEEEGTIEAVLGKLLLSKHKTMATAESFTGGKIAEQITAVPGASGYFIGGVVSYATRTKIDILKVPEALIEKHSVVSAEVASAMAENIRSMMNSDLGIATTGNAGPTKGDSDAPIGTVFIAVSSEKGTIVEKFSMGNHRVRIVQKGVHKAMEMLRQEILKF</sequence>
<dbReference type="PANTHER" id="PTHR13939">
    <property type="entry name" value="NICOTINAMIDE-NUCLEOTIDE AMIDOHYDROLASE PNCC"/>
    <property type="match status" value="1"/>
</dbReference>
<dbReference type="KEGG" id="mur:EQY75_02985"/>
<dbReference type="Pfam" id="PF18146">
    <property type="entry name" value="CinA_KH"/>
    <property type="match status" value="1"/>
</dbReference>
<protein>
    <recommendedName>
        <fullName evidence="1">CinA-like protein</fullName>
    </recommendedName>
</protein>
<dbReference type="NCBIfam" id="TIGR00199">
    <property type="entry name" value="PncC_domain"/>
    <property type="match status" value="1"/>
</dbReference>
<proteinExistence type="inferred from homology"/>
<gene>
    <name evidence="3" type="ORF">EQY75_02985</name>
</gene>
<reference evidence="3 4" key="1">
    <citation type="submission" date="2019-01" db="EMBL/GenBank/DDBJ databases">
        <title>Muriicola soli sp. nov., isolated from soil.</title>
        <authorList>
            <person name="Kang H.J."/>
            <person name="Kim S.B."/>
        </authorList>
    </citation>
    <scope>NUCLEOTIDE SEQUENCE [LARGE SCALE GENOMIC DNA]</scope>
    <source>
        <strain evidence="3 4">MMS17-SY002</strain>
    </source>
</reference>
<dbReference type="SUPFAM" id="SSF53218">
    <property type="entry name" value="Molybdenum cofactor biosynthesis proteins"/>
    <property type="match status" value="1"/>
</dbReference>
<dbReference type="RefSeq" id="WP_129602754.1">
    <property type="nucleotide sequence ID" value="NZ_CP035544.1"/>
</dbReference>
<dbReference type="InterPro" id="IPR008135">
    <property type="entry name" value="Competence-induced_CinA"/>
</dbReference>
<dbReference type="InterPro" id="IPR008136">
    <property type="entry name" value="CinA_C"/>
</dbReference>
<dbReference type="InterPro" id="IPR036653">
    <property type="entry name" value="CinA-like_C"/>
</dbReference>
<dbReference type="Pfam" id="PF00994">
    <property type="entry name" value="MoCF_biosynth"/>
    <property type="match status" value="1"/>
</dbReference>
<comment type="similarity">
    <text evidence="1">Belongs to the CinA family.</text>
</comment>
<dbReference type="InterPro" id="IPR036425">
    <property type="entry name" value="MoaB/Mog-like_dom_sf"/>
</dbReference>
<dbReference type="Gene3D" id="3.90.950.20">
    <property type="entry name" value="CinA-like"/>
    <property type="match status" value="1"/>
</dbReference>
<dbReference type="CDD" id="cd00885">
    <property type="entry name" value="cinA"/>
    <property type="match status" value="1"/>
</dbReference>
<accession>A0A411E7D2</accession>
<dbReference type="PIRSF" id="PIRSF006728">
    <property type="entry name" value="CinA"/>
    <property type="match status" value="1"/>
</dbReference>
<dbReference type="OrthoDB" id="9801454at2"/>
<dbReference type="HAMAP" id="MF_00226_B">
    <property type="entry name" value="CinA_B"/>
    <property type="match status" value="1"/>
</dbReference>
<dbReference type="InterPro" id="IPR050101">
    <property type="entry name" value="CinA"/>
</dbReference>
<organism evidence="3 4">
    <name type="scientific">Muriicola soli</name>
    <dbReference type="NCBI Taxonomy" id="2507538"/>
    <lineage>
        <taxon>Bacteria</taxon>
        <taxon>Pseudomonadati</taxon>
        <taxon>Bacteroidota</taxon>
        <taxon>Flavobacteriia</taxon>
        <taxon>Flavobacteriales</taxon>
        <taxon>Flavobacteriaceae</taxon>
        <taxon>Muriicola</taxon>
    </lineage>
</organism>
<dbReference type="InterPro" id="IPR041424">
    <property type="entry name" value="CinA_KH"/>
</dbReference>